<proteinExistence type="predicted"/>
<feature type="region of interest" description="Disordered" evidence="1">
    <location>
        <begin position="23"/>
        <end position="43"/>
    </location>
</feature>
<sequence length="112" mass="12254">MEMMLEDLSHYRRQPWHRSFLGFSSSESPDSIKSPPRGGGSGFSSVVESCGIAFGDGVAGSERIPSVVWSPMDAVDSIGCCEVDGALVLNLDAFYWMLEMMKTTPLKQSEEL</sequence>
<evidence type="ECO:0000256" key="1">
    <source>
        <dbReference type="SAM" id="MobiDB-lite"/>
    </source>
</evidence>
<reference evidence="2" key="1">
    <citation type="submission" date="2023-03" db="UniProtKB">
        <authorList>
            <consortium name="EnsemblPlants"/>
        </authorList>
    </citation>
    <scope>IDENTIFICATION</scope>
</reference>
<dbReference type="Gramene" id="MELO3C030331.2.1">
    <property type="protein sequence ID" value="MELO3C030331.2.1"/>
    <property type="gene ID" value="MELO3C030331.2"/>
</dbReference>
<organism evidence="2">
    <name type="scientific">Cucumis melo</name>
    <name type="common">Muskmelon</name>
    <dbReference type="NCBI Taxonomy" id="3656"/>
    <lineage>
        <taxon>Eukaryota</taxon>
        <taxon>Viridiplantae</taxon>
        <taxon>Streptophyta</taxon>
        <taxon>Embryophyta</taxon>
        <taxon>Tracheophyta</taxon>
        <taxon>Spermatophyta</taxon>
        <taxon>Magnoliopsida</taxon>
        <taxon>eudicotyledons</taxon>
        <taxon>Gunneridae</taxon>
        <taxon>Pentapetalae</taxon>
        <taxon>rosids</taxon>
        <taxon>fabids</taxon>
        <taxon>Cucurbitales</taxon>
        <taxon>Cucurbitaceae</taxon>
        <taxon>Benincaseae</taxon>
        <taxon>Cucumis</taxon>
    </lineage>
</organism>
<dbReference type="AlphaFoldDB" id="A0A9I9E8Q4"/>
<dbReference type="EnsemblPlants" id="MELO3C030331.2.1">
    <property type="protein sequence ID" value="MELO3C030331.2.1"/>
    <property type="gene ID" value="MELO3C030331.2"/>
</dbReference>
<name>A0A9I9E8Q4_CUCME</name>
<feature type="compositionally biased region" description="Low complexity" evidence="1">
    <location>
        <begin position="24"/>
        <end position="36"/>
    </location>
</feature>
<evidence type="ECO:0000313" key="2">
    <source>
        <dbReference type="EnsemblPlants" id="MELO3C030331.2.1"/>
    </source>
</evidence>
<accession>A0A9I9E8Q4</accession>
<protein>
    <submittedName>
        <fullName evidence="2">Uncharacterized protein</fullName>
    </submittedName>
</protein>